<accession>A0A7D9DVW1</accession>
<dbReference type="InterPro" id="IPR023578">
    <property type="entry name" value="Ras_GEF_dom_sf"/>
</dbReference>
<dbReference type="PROSITE" id="PS00720">
    <property type="entry name" value="RASGEF"/>
    <property type="match status" value="1"/>
</dbReference>
<dbReference type="SUPFAM" id="SSF54236">
    <property type="entry name" value="Ubiquitin-like"/>
    <property type="match status" value="1"/>
</dbReference>
<dbReference type="PANTHER" id="PTHR23113">
    <property type="entry name" value="GUANINE NUCLEOTIDE EXCHANGE FACTOR"/>
    <property type="match status" value="1"/>
</dbReference>
<dbReference type="InterPro" id="IPR019804">
    <property type="entry name" value="Ras_G-nucl-exch_fac_CS"/>
</dbReference>
<sequence>MSTYAMRQSESAAQESASRANTFEASFDNFKTKRRRTFSGRGKYFTNVKQFFNGCKNRVRSLRERSMYDVGCQFVKKEDSVDSKVTNQETSTSFEKDSIIVRFDHKDVLILDRKKDPSLVFSENEVDPKCYDVTTGLPETVLEYLLETRLGNDDDSEGNSRVDTLVDDFLLTFPLFMNEEELCSILKRYYRGTVRIQHAFPSNEKKSPQDIGRKRKQRLVRFILRWNKLSYHIFYENEHVKQLLKGLVCDLEKDNLPDELSLLEQVLDQTCNHSRFSNGYDDLMSSALLENKDSSDANHSDKSRVSLDDELMTRLNDCYPIKACDNVIFQVYRSDHTYSKFRCRRDSTVRHIIKQCCEKWRIDDECILCELKSNGEKQVFKYDDIGIVSRVSVNGRLFVIPKEELDCLVPLPEQDGPENEIHSSLTELSAKELAYHLTIYENQLFRSVSVYEFLYHVFGVRNFPGKVTTNLDLFLNRLDEIQFWVATELALASHISKRVQLMKKFIKIAAHCKDFKNWNTFFAIILGLNNSAVSRMNHTWERLPTKFRKMFDDFSGILNPSRNHRVYRLSMGSLDPPIIPFLPLFIKDMTFAHEGSETLTNDQLVNFTKMRLVASTLRLIQFCRSNPLTVDPPTISKGLREVYKYVRQLQVIDNQERLDQLALDTDFKPSSPTKSQTL</sequence>
<dbReference type="GO" id="GO:0005886">
    <property type="term" value="C:plasma membrane"/>
    <property type="evidence" value="ECO:0007669"/>
    <property type="project" value="TreeGrafter"/>
</dbReference>
<proteinExistence type="predicted"/>
<comment type="caution">
    <text evidence="1">The sequence shown here is derived from an EMBL/GenBank/DDBJ whole genome shotgun (WGS) entry which is preliminary data.</text>
</comment>
<dbReference type="Gene3D" id="1.10.840.10">
    <property type="entry name" value="Ras guanine-nucleotide exchange factors catalytic domain"/>
    <property type="match status" value="1"/>
</dbReference>
<dbReference type="InterPro" id="IPR029071">
    <property type="entry name" value="Ubiquitin-like_domsf"/>
</dbReference>
<gene>
    <name evidence="1" type="ORF">PACLA_8A017389</name>
</gene>
<dbReference type="SMART" id="SM00147">
    <property type="entry name" value="RasGEF"/>
    <property type="match status" value="1"/>
</dbReference>
<dbReference type="OrthoDB" id="21144at2759"/>
<dbReference type="PROSITE" id="PS50212">
    <property type="entry name" value="RASGEF_NTER"/>
    <property type="match status" value="1"/>
</dbReference>
<dbReference type="PANTHER" id="PTHR23113:SF327">
    <property type="entry name" value="EXCHANGE PROTEIN DIRECTLY ACTIVATED BY CAMP, ISOFORM E"/>
    <property type="match status" value="1"/>
</dbReference>
<dbReference type="AlphaFoldDB" id="A0A7D9DVW1"/>
<dbReference type="GO" id="GO:0007265">
    <property type="term" value="P:Ras protein signal transduction"/>
    <property type="evidence" value="ECO:0007669"/>
    <property type="project" value="TreeGrafter"/>
</dbReference>
<dbReference type="Proteomes" id="UP001152795">
    <property type="component" value="Unassembled WGS sequence"/>
</dbReference>
<dbReference type="Pfam" id="PF00617">
    <property type="entry name" value="RasGEF"/>
    <property type="match status" value="1"/>
</dbReference>
<evidence type="ECO:0000313" key="1">
    <source>
        <dbReference type="EMBL" id="CAB3994676.1"/>
    </source>
</evidence>
<dbReference type="PROSITE" id="PS50009">
    <property type="entry name" value="RASGEF_CAT"/>
    <property type="match status" value="1"/>
</dbReference>
<reference evidence="1" key="1">
    <citation type="submission" date="2020-04" db="EMBL/GenBank/DDBJ databases">
        <authorList>
            <person name="Alioto T."/>
            <person name="Alioto T."/>
            <person name="Gomez Garrido J."/>
        </authorList>
    </citation>
    <scope>NUCLEOTIDE SEQUENCE</scope>
    <source>
        <strain evidence="1">A484AB</strain>
    </source>
</reference>
<dbReference type="CDD" id="cd00155">
    <property type="entry name" value="RasGEF"/>
    <property type="match status" value="1"/>
</dbReference>
<dbReference type="InterPro" id="IPR000651">
    <property type="entry name" value="Ras-like_Gua-exchang_fac_N"/>
</dbReference>
<keyword evidence="2" id="KW-1185">Reference proteome</keyword>
<organism evidence="1 2">
    <name type="scientific">Paramuricea clavata</name>
    <name type="common">Red gorgonian</name>
    <name type="synonym">Violescent sea-whip</name>
    <dbReference type="NCBI Taxonomy" id="317549"/>
    <lineage>
        <taxon>Eukaryota</taxon>
        <taxon>Metazoa</taxon>
        <taxon>Cnidaria</taxon>
        <taxon>Anthozoa</taxon>
        <taxon>Octocorallia</taxon>
        <taxon>Malacalcyonacea</taxon>
        <taxon>Plexauridae</taxon>
        <taxon>Paramuricea</taxon>
    </lineage>
</organism>
<protein>
    <submittedName>
        <fullName evidence="1">Rap guanine nucleotide exchange factor 4 isoform X3</fullName>
    </submittedName>
</protein>
<dbReference type="InterPro" id="IPR008937">
    <property type="entry name" value="Ras-like_GEF"/>
</dbReference>
<dbReference type="Gene3D" id="1.20.870.10">
    <property type="entry name" value="Son of sevenless (SoS) protein Chain: S domain 1"/>
    <property type="match status" value="1"/>
</dbReference>
<evidence type="ECO:0000313" key="2">
    <source>
        <dbReference type="Proteomes" id="UP001152795"/>
    </source>
</evidence>
<dbReference type="SUPFAM" id="SSF48366">
    <property type="entry name" value="Ras GEF"/>
    <property type="match status" value="1"/>
</dbReference>
<dbReference type="GO" id="GO:0005085">
    <property type="term" value="F:guanyl-nucleotide exchange factor activity"/>
    <property type="evidence" value="ECO:0007669"/>
    <property type="project" value="InterPro"/>
</dbReference>
<dbReference type="InterPro" id="IPR036964">
    <property type="entry name" value="RASGEF_cat_dom_sf"/>
</dbReference>
<name>A0A7D9DVW1_PARCT</name>
<dbReference type="EMBL" id="CACRXK020002514">
    <property type="protein sequence ID" value="CAB3994676.1"/>
    <property type="molecule type" value="Genomic_DNA"/>
</dbReference>
<dbReference type="Gene3D" id="3.10.20.90">
    <property type="entry name" value="Phosphatidylinositol 3-kinase Catalytic Subunit, Chain A, domain 1"/>
    <property type="match status" value="1"/>
</dbReference>
<dbReference type="InterPro" id="IPR001895">
    <property type="entry name" value="RASGEF_cat_dom"/>
</dbReference>